<dbReference type="AlphaFoldDB" id="A0A8S1YJD2"/>
<evidence type="ECO:0000259" key="2">
    <source>
        <dbReference type="PROSITE" id="PS50076"/>
    </source>
</evidence>
<dbReference type="PANTHER" id="PTHR44145:SF3">
    <property type="entry name" value="DNAJ HOMOLOG SUBFAMILY A MEMBER 3, MITOCHONDRIAL"/>
    <property type="match status" value="1"/>
</dbReference>
<dbReference type="SMART" id="SM00271">
    <property type="entry name" value="DnaJ"/>
    <property type="match status" value="1"/>
</dbReference>
<proteinExistence type="predicted"/>
<protein>
    <recommendedName>
        <fullName evidence="2">J domain-containing protein</fullName>
    </recommendedName>
</protein>
<evidence type="ECO:0000256" key="1">
    <source>
        <dbReference type="ARBA" id="ARBA00023186"/>
    </source>
</evidence>
<name>A0A8S1YJD2_PAROT</name>
<evidence type="ECO:0000313" key="4">
    <source>
        <dbReference type="Proteomes" id="UP000683925"/>
    </source>
</evidence>
<dbReference type="InterPro" id="IPR051938">
    <property type="entry name" value="Apopto_cytoskel_mod"/>
</dbReference>
<keyword evidence="1" id="KW-0143">Chaperone</keyword>
<feature type="domain" description="J" evidence="2">
    <location>
        <begin position="23"/>
        <end position="85"/>
    </location>
</feature>
<dbReference type="InterPro" id="IPR018253">
    <property type="entry name" value="DnaJ_domain_CS"/>
</dbReference>
<dbReference type="CDD" id="cd06257">
    <property type="entry name" value="DnaJ"/>
    <property type="match status" value="1"/>
</dbReference>
<dbReference type="OMA" id="HMKKFMV"/>
<reference evidence="3" key="1">
    <citation type="submission" date="2021-01" db="EMBL/GenBank/DDBJ databases">
        <authorList>
            <consortium name="Genoscope - CEA"/>
            <person name="William W."/>
        </authorList>
    </citation>
    <scope>NUCLEOTIDE SEQUENCE</scope>
</reference>
<dbReference type="EMBL" id="CAJJDP010000157">
    <property type="protein sequence ID" value="CAD8211672.1"/>
    <property type="molecule type" value="Genomic_DNA"/>
</dbReference>
<dbReference type="InterPro" id="IPR001623">
    <property type="entry name" value="DnaJ_domain"/>
</dbReference>
<dbReference type="OrthoDB" id="10250354at2759"/>
<evidence type="ECO:0000313" key="3">
    <source>
        <dbReference type="EMBL" id="CAD8211672.1"/>
    </source>
</evidence>
<dbReference type="PROSITE" id="PS50076">
    <property type="entry name" value="DNAJ_2"/>
    <property type="match status" value="1"/>
</dbReference>
<accession>A0A8S1YJD2</accession>
<sequence length="185" mass="21709">MFRSYRLYQAFNRFSGLTKFTKDYYKILKIPTTATQADIRIAYLKLASRYHPDSQTKDEAKYSEVREAFQVLSDTSLKMEFDKQQESSNGQEFKSSQQKQGTAQKEEIEIQFLFKKGDTTFPFKLDVFKQKQLSKEELENISVYHMKKFMVIDGGFNKFFKENISQLVKGLSWIIAILSIIAKKK</sequence>
<keyword evidence="4" id="KW-1185">Reference proteome</keyword>
<dbReference type="Proteomes" id="UP000683925">
    <property type="component" value="Unassembled WGS sequence"/>
</dbReference>
<gene>
    <name evidence="3" type="ORF">POCTA_138.1.T1550037</name>
</gene>
<dbReference type="PROSITE" id="PS00636">
    <property type="entry name" value="DNAJ_1"/>
    <property type="match status" value="1"/>
</dbReference>
<dbReference type="PANTHER" id="PTHR44145">
    <property type="entry name" value="DNAJ HOMOLOG SUBFAMILY A MEMBER 3, MITOCHONDRIAL"/>
    <property type="match status" value="1"/>
</dbReference>
<organism evidence="3 4">
    <name type="scientific">Paramecium octaurelia</name>
    <dbReference type="NCBI Taxonomy" id="43137"/>
    <lineage>
        <taxon>Eukaryota</taxon>
        <taxon>Sar</taxon>
        <taxon>Alveolata</taxon>
        <taxon>Ciliophora</taxon>
        <taxon>Intramacronucleata</taxon>
        <taxon>Oligohymenophorea</taxon>
        <taxon>Peniculida</taxon>
        <taxon>Parameciidae</taxon>
        <taxon>Paramecium</taxon>
    </lineage>
</organism>
<comment type="caution">
    <text evidence="3">The sequence shown here is derived from an EMBL/GenBank/DDBJ whole genome shotgun (WGS) entry which is preliminary data.</text>
</comment>
<dbReference type="Pfam" id="PF00226">
    <property type="entry name" value="DnaJ"/>
    <property type="match status" value="1"/>
</dbReference>